<proteinExistence type="predicted"/>
<dbReference type="AlphaFoldDB" id="A0A5M3ZF30"/>
<sequence>METPPETHQGQDSPNETRSVLAARLQESAAVAARRLRTQPVITTTWSLPARVFPQAILVMAACLVSGSDVQLRSIQLDIPITGINGYQSSLNALLEQSSIMGRNAFDKAEIGMGKLGGIVASAQNKVVPFFHMPLSKPVSTVTHTESQQINNIMYYIGRGPDASKALQEEVKAFQKEADCLLQQTNEIDTPFEEWSDFTDLLRKHLSNRLGVEVKGDRELSVAEDDFEKANHELEQAEAYYKEQQESLKTYIRSEIPKAASPDDFFKGLAKILKAENKKWPGLSNLARLLWEGSKTDDEAFDERLAKLMKNLSETMQITASESSSERDFLQKRMQAARESVKRAEDALSAARQKRALALKHLTCLENAHSNARKNLELLREHEIDLKVLWDSTQQLRILRSQIGQLSIFFKELSEVVESTVSEYFGSFQRSIEMGQPLNTQEAARYNNLDKQRLLDHVYEIHGRLCTVSNISNVYKYISTNYIRSGLDRIETLSRTDIELYKRQQRELELWCGSATTEIEELAKTFHPLQSSEKIVADLETTIKVVLSKAIDQSHFWAL</sequence>
<reference evidence="1 2" key="1">
    <citation type="submission" date="2020-01" db="EMBL/GenBank/DDBJ databases">
        <title>Aspergillus terreus IFO 6365 whole genome shotgun sequence.</title>
        <authorList>
            <person name="Kanamasa S."/>
            <person name="Takahashi H."/>
        </authorList>
    </citation>
    <scope>NUCLEOTIDE SEQUENCE [LARGE SCALE GENOMIC DNA]</scope>
    <source>
        <strain evidence="1 2">IFO 6365</strain>
    </source>
</reference>
<dbReference type="PANTHER" id="PTHR33488:SF2">
    <property type="entry name" value="EARLY ENDOSOME ANTIGEN 1-LIKE"/>
    <property type="match status" value="1"/>
</dbReference>
<dbReference type="EMBL" id="BLJY01000016">
    <property type="protein sequence ID" value="GFF21812.1"/>
    <property type="molecule type" value="Genomic_DNA"/>
</dbReference>
<dbReference type="Proteomes" id="UP000452235">
    <property type="component" value="Unassembled WGS sequence"/>
</dbReference>
<dbReference type="OrthoDB" id="4505772at2759"/>
<evidence type="ECO:0000313" key="1">
    <source>
        <dbReference type="EMBL" id="GFF21812.1"/>
    </source>
</evidence>
<accession>A0A5M3ZF30</accession>
<protein>
    <submittedName>
        <fullName evidence="1">Uncharacterized protein</fullName>
    </submittedName>
</protein>
<dbReference type="PANTHER" id="PTHR33488">
    <property type="entry name" value="ZGC:162509"/>
    <property type="match status" value="1"/>
</dbReference>
<keyword evidence="2" id="KW-1185">Reference proteome</keyword>
<comment type="caution">
    <text evidence="1">The sequence shown here is derived from an EMBL/GenBank/DDBJ whole genome shotgun (WGS) entry which is preliminary data.</text>
</comment>
<organism evidence="1 2">
    <name type="scientific">Aspergillus terreus</name>
    <dbReference type="NCBI Taxonomy" id="33178"/>
    <lineage>
        <taxon>Eukaryota</taxon>
        <taxon>Fungi</taxon>
        <taxon>Dikarya</taxon>
        <taxon>Ascomycota</taxon>
        <taxon>Pezizomycotina</taxon>
        <taxon>Eurotiomycetes</taxon>
        <taxon>Eurotiomycetidae</taxon>
        <taxon>Eurotiales</taxon>
        <taxon>Aspergillaceae</taxon>
        <taxon>Aspergillus</taxon>
        <taxon>Aspergillus subgen. Circumdati</taxon>
    </lineage>
</organism>
<evidence type="ECO:0000313" key="2">
    <source>
        <dbReference type="Proteomes" id="UP000452235"/>
    </source>
</evidence>
<gene>
    <name evidence="1" type="ORF">ATEIFO6365_0016013600</name>
</gene>
<name>A0A5M3ZF30_ASPTE</name>